<keyword evidence="1" id="KW-0732">Signal</keyword>
<accession>A0ABQ5NDE6</accession>
<evidence type="ECO:0000259" key="2">
    <source>
        <dbReference type="Pfam" id="PF00496"/>
    </source>
</evidence>
<proteinExistence type="predicted"/>
<dbReference type="Gene3D" id="3.10.105.10">
    <property type="entry name" value="Dipeptide-binding Protein, Domain 3"/>
    <property type="match status" value="1"/>
</dbReference>
<dbReference type="Proteomes" id="UP001165068">
    <property type="component" value="Unassembled WGS sequence"/>
</dbReference>
<dbReference type="InterPro" id="IPR030678">
    <property type="entry name" value="Peptide/Ni-bd"/>
</dbReference>
<dbReference type="PROSITE" id="PS51257">
    <property type="entry name" value="PROKAR_LIPOPROTEIN"/>
    <property type="match status" value="1"/>
</dbReference>
<dbReference type="CDD" id="cd00995">
    <property type="entry name" value="PBP2_NikA_DppA_OppA_like"/>
    <property type="match status" value="1"/>
</dbReference>
<dbReference type="Gene3D" id="3.90.76.10">
    <property type="entry name" value="Dipeptide-binding Protein, Domain 1"/>
    <property type="match status" value="1"/>
</dbReference>
<feature type="chain" id="PRO_5046929109" evidence="1">
    <location>
        <begin position="33"/>
        <end position="529"/>
    </location>
</feature>
<dbReference type="PANTHER" id="PTHR30290:SF83">
    <property type="entry name" value="ABC TRANSPORTER SUBSTRATE-BINDING PROTEIN"/>
    <property type="match status" value="1"/>
</dbReference>
<keyword evidence="4" id="KW-1185">Reference proteome</keyword>
<dbReference type="EMBL" id="BRZC01000002">
    <property type="protein sequence ID" value="GLC83696.1"/>
    <property type="molecule type" value="Genomic_DNA"/>
</dbReference>
<organism evidence="3 4">
    <name type="scientific">Microbacterium arabinogalactanolyticum</name>
    <dbReference type="NCBI Taxonomy" id="69365"/>
    <lineage>
        <taxon>Bacteria</taxon>
        <taxon>Bacillati</taxon>
        <taxon>Actinomycetota</taxon>
        <taxon>Actinomycetes</taxon>
        <taxon>Micrococcales</taxon>
        <taxon>Microbacteriaceae</taxon>
        <taxon>Microbacterium</taxon>
    </lineage>
</organism>
<evidence type="ECO:0000313" key="4">
    <source>
        <dbReference type="Proteomes" id="UP001165068"/>
    </source>
</evidence>
<evidence type="ECO:0000313" key="3">
    <source>
        <dbReference type="EMBL" id="GLC83696.1"/>
    </source>
</evidence>
<dbReference type="InterPro" id="IPR000914">
    <property type="entry name" value="SBP_5_dom"/>
</dbReference>
<gene>
    <name evidence="3" type="primary">dppA1</name>
    <name evidence="3" type="ORF">MIAR_02840</name>
</gene>
<reference evidence="3" key="1">
    <citation type="submission" date="2022-08" db="EMBL/GenBank/DDBJ databases">
        <title>Draft genome sequence of Microbacterium arabinogalactanolyticum JCM 9171.</title>
        <authorList>
            <person name="Fujita K."/>
            <person name="Ishiwata A."/>
            <person name="Fushinobu S."/>
        </authorList>
    </citation>
    <scope>NUCLEOTIDE SEQUENCE</scope>
    <source>
        <strain evidence="3">JCM 9171</strain>
    </source>
</reference>
<dbReference type="PANTHER" id="PTHR30290">
    <property type="entry name" value="PERIPLASMIC BINDING COMPONENT OF ABC TRANSPORTER"/>
    <property type="match status" value="1"/>
</dbReference>
<protein>
    <submittedName>
        <fullName evidence="3">ABC transporter substrate-binding protein</fullName>
    </submittedName>
</protein>
<comment type="caution">
    <text evidence="3">The sequence shown here is derived from an EMBL/GenBank/DDBJ whole genome shotgun (WGS) entry which is preliminary data.</text>
</comment>
<evidence type="ECO:0000256" key="1">
    <source>
        <dbReference type="SAM" id="SignalP"/>
    </source>
</evidence>
<name>A0ABQ5NDE6_9MICO</name>
<sequence>MKSTTSRIAVGIVAAAACATMLTGCLGQTADAGDGKTSFVAVNNGEIGRITGAQNPGSQIAMALCEPLTGIEEDGKVFMRGAESLKSEDQVHWTVKVADGHTFSDGTPITAKTYVDTFNFVGAGKNGMPSNYAYGPIKGYDELNPAEGEATATEFSGIKLEDEHTFTIEMKTPNNDVPYILSQLAFCPMPESAFADPVAYDKKPIGNGVYTLEKLDPQVEAVLKKDPKYKGWVPKGAADQITFRVYTDTNTAYQDVVAGNADVLRSLPPGLIAQGRNSLGEKGLTAIDRNTLETYFTWPTYLDKTYPLEVRQAFSMIVDRESISKDLFKDATVPAGSLMPNSVSAYREDACGQYCTFDPAAAKALIAKSGFTGSIPLNYSSENTTDAATALAVSNSAKEIGLDVEPKPVPAAALSETINSYKLDGPVIQLWGSSFPAASEWIASVYVDANYRLQYTDPEGQAAVDGALAAATQEESDALWQKAEDRILADQVIQPLYQQVMYIAHTECVTPHAAGGDMQIYRTQVTCGK</sequence>
<feature type="domain" description="Solute-binding protein family 5" evidence="2">
    <location>
        <begin position="82"/>
        <end position="443"/>
    </location>
</feature>
<dbReference type="InterPro" id="IPR039424">
    <property type="entry name" value="SBP_5"/>
</dbReference>
<feature type="signal peptide" evidence="1">
    <location>
        <begin position="1"/>
        <end position="32"/>
    </location>
</feature>
<dbReference type="Pfam" id="PF00496">
    <property type="entry name" value="SBP_bac_5"/>
    <property type="match status" value="1"/>
</dbReference>
<dbReference type="SUPFAM" id="SSF53850">
    <property type="entry name" value="Periplasmic binding protein-like II"/>
    <property type="match status" value="1"/>
</dbReference>
<dbReference type="Gene3D" id="3.40.190.10">
    <property type="entry name" value="Periplasmic binding protein-like II"/>
    <property type="match status" value="1"/>
</dbReference>
<dbReference type="RefSeq" id="WP_285630252.1">
    <property type="nucleotide sequence ID" value="NZ_BAAAUK010000001.1"/>
</dbReference>
<dbReference type="PIRSF" id="PIRSF002741">
    <property type="entry name" value="MppA"/>
    <property type="match status" value="1"/>
</dbReference>